<evidence type="ECO:0000256" key="2">
    <source>
        <dbReference type="SAM" id="MobiDB-lite"/>
    </source>
</evidence>
<dbReference type="AlphaFoldDB" id="K0T6L7"/>
<feature type="region of interest" description="Disordered" evidence="2">
    <location>
        <begin position="1"/>
        <end position="116"/>
    </location>
</feature>
<accession>K0T6L7</accession>
<reference evidence="3 4" key="1">
    <citation type="journal article" date="2012" name="Genome Biol.">
        <title>Genome and low-iron response of an oceanic diatom adapted to chronic iron limitation.</title>
        <authorList>
            <person name="Lommer M."/>
            <person name="Specht M."/>
            <person name="Roy A.S."/>
            <person name="Kraemer L."/>
            <person name="Andreson R."/>
            <person name="Gutowska M.A."/>
            <person name="Wolf J."/>
            <person name="Bergner S.V."/>
            <person name="Schilhabel M.B."/>
            <person name="Klostermeier U.C."/>
            <person name="Beiko R.G."/>
            <person name="Rosenstiel P."/>
            <person name="Hippler M."/>
            <person name="Laroche J."/>
        </authorList>
    </citation>
    <scope>NUCLEOTIDE SEQUENCE [LARGE SCALE GENOMIC DNA]</scope>
    <source>
        <strain evidence="3 4">CCMP1005</strain>
    </source>
</reference>
<dbReference type="Proteomes" id="UP000266841">
    <property type="component" value="Unassembled WGS sequence"/>
</dbReference>
<evidence type="ECO:0000256" key="1">
    <source>
        <dbReference type="SAM" id="Coils"/>
    </source>
</evidence>
<keyword evidence="1" id="KW-0175">Coiled coil</keyword>
<protein>
    <submittedName>
        <fullName evidence="3">Uncharacterized protein</fullName>
    </submittedName>
</protein>
<organism evidence="3 4">
    <name type="scientific">Thalassiosira oceanica</name>
    <name type="common">Marine diatom</name>
    <dbReference type="NCBI Taxonomy" id="159749"/>
    <lineage>
        <taxon>Eukaryota</taxon>
        <taxon>Sar</taxon>
        <taxon>Stramenopiles</taxon>
        <taxon>Ochrophyta</taxon>
        <taxon>Bacillariophyta</taxon>
        <taxon>Coscinodiscophyceae</taxon>
        <taxon>Thalassiosirophycidae</taxon>
        <taxon>Thalassiosirales</taxon>
        <taxon>Thalassiosiraceae</taxon>
        <taxon>Thalassiosira</taxon>
    </lineage>
</organism>
<evidence type="ECO:0000313" key="4">
    <source>
        <dbReference type="Proteomes" id="UP000266841"/>
    </source>
</evidence>
<dbReference type="EMBL" id="AGNL01015282">
    <property type="protein sequence ID" value="EJK66082.1"/>
    <property type="molecule type" value="Genomic_DNA"/>
</dbReference>
<sequence>MGNTSSYRAAASPAASASSATAMVESPSKTRPTSISGGSPLDAETQSASPATAMVESPSKTRPTPISGGSSPRHSFFPRTDAEVRSSPRRVIVGTPSARGLEADAEQRPPSPTGYKLKRVTVGGEEYLPETPAVLLADSPQKKRKPRQDGITRCACGNPECDELSGRLQAAGVRVSYHRLPSEPQKRETAGAKDRSRRRARTLAALGCGAKDRATSKEYAVSTKQEFSSIHCHPDMIDLFPIDKSGNRSLPKKIPRALGLKLSNMGCVFTQSDKFDGGYFALPNFPVSKARAYVEEEERKKAQQDHMDQKLEALPRITPATTRSGAAFYNPANDVTNLKDQLDDLRVQLNERQAALEEKEKRLEEEEKRLSELMSIWEENQVSDGMIYSSMFFQSDEIPAHIAVASPYRRVPIVLPSCPHCTELDPEHPSPPATR</sequence>
<gene>
    <name evidence="3" type="ORF">THAOC_13013</name>
</gene>
<feature type="compositionally biased region" description="Polar residues" evidence="2">
    <location>
        <begin position="58"/>
        <end position="73"/>
    </location>
</feature>
<feature type="coiled-coil region" evidence="1">
    <location>
        <begin position="335"/>
        <end position="380"/>
    </location>
</feature>
<feature type="compositionally biased region" description="Low complexity" evidence="2">
    <location>
        <begin position="1"/>
        <end position="22"/>
    </location>
</feature>
<feature type="compositionally biased region" description="Polar residues" evidence="2">
    <location>
        <begin position="27"/>
        <end position="37"/>
    </location>
</feature>
<keyword evidence="4" id="KW-1185">Reference proteome</keyword>
<comment type="caution">
    <text evidence="3">The sequence shown here is derived from an EMBL/GenBank/DDBJ whole genome shotgun (WGS) entry which is preliminary data.</text>
</comment>
<name>K0T6L7_THAOC</name>
<evidence type="ECO:0000313" key="3">
    <source>
        <dbReference type="EMBL" id="EJK66082.1"/>
    </source>
</evidence>
<proteinExistence type="predicted"/>